<proteinExistence type="predicted"/>
<organism evidence="1 2">
    <name type="scientific">Beauveria bassiana</name>
    <name type="common">White muscardine disease fungus</name>
    <name type="synonym">Tritirachium shiotae</name>
    <dbReference type="NCBI Taxonomy" id="176275"/>
    <lineage>
        <taxon>Eukaryota</taxon>
        <taxon>Fungi</taxon>
        <taxon>Dikarya</taxon>
        <taxon>Ascomycota</taxon>
        <taxon>Pezizomycotina</taxon>
        <taxon>Sordariomycetes</taxon>
        <taxon>Hypocreomycetidae</taxon>
        <taxon>Hypocreales</taxon>
        <taxon>Cordycipitaceae</taxon>
        <taxon>Beauveria</taxon>
    </lineage>
</organism>
<name>A0A2S7XZ11_BEABA</name>
<accession>A0A2S7XZ11</accession>
<sequence length="102" mass="11389">MNSSAAQGYFLCAIHEMTVWHPVRSPPLAPIFFKLKTRIKPTALLGKEAAHHLNVADKLPSSPPSPFAFAPTRLKLLRRSWVADYMPLSIGPGMPDVNWGYY</sequence>
<evidence type="ECO:0000313" key="2">
    <source>
        <dbReference type="Proteomes" id="UP000237441"/>
    </source>
</evidence>
<dbReference type="EMBL" id="JRHA01000001">
    <property type="protein sequence ID" value="PQK09049.1"/>
    <property type="molecule type" value="Genomic_DNA"/>
</dbReference>
<comment type="caution">
    <text evidence="1">The sequence shown here is derived from an EMBL/GenBank/DDBJ whole genome shotgun (WGS) entry which is preliminary data.</text>
</comment>
<dbReference type="AlphaFoldDB" id="A0A2S7XZ11"/>
<protein>
    <submittedName>
        <fullName evidence="1">Uncharacterized protein</fullName>
    </submittedName>
</protein>
<reference evidence="1 2" key="1">
    <citation type="submission" date="2016-07" db="EMBL/GenBank/DDBJ databases">
        <title>Comparative genomics of the entomopathogenic fungus Beauveria bassiana.</title>
        <authorList>
            <person name="Valero Jimenez C.A."/>
            <person name="Zwaan B.J."/>
            <person name="Van Kan J.A."/>
            <person name="Takken W."/>
            <person name="Debets A.J."/>
            <person name="Schoustra S.E."/>
            <person name="Koenraadt C.J."/>
        </authorList>
    </citation>
    <scope>NUCLEOTIDE SEQUENCE [LARGE SCALE GENOMIC DNA]</scope>
    <source>
        <strain evidence="1 2">ARSEF 8028</strain>
    </source>
</reference>
<gene>
    <name evidence="1" type="ORF">BB8028_0001g11200</name>
</gene>
<dbReference type="Proteomes" id="UP000237441">
    <property type="component" value="Unassembled WGS sequence"/>
</dbReference>
<evidence type="ECO:0000313" key="1">
    <source>
        <dbReference type="EMBL" id="PQK09049.1"/>
    </source>
</evidence>